<keyword evidence="2" id="KW-0863">Zinc-finger</keyword>
<name>A0A6J8D4Y6_MYTCO</name>
<dbReference type="SUPFAM" id="SSF57667">
    <property type="entry name" value="beta-beta-alpha zinc fingers"/>
    <property type="match status" value="1"/>
</dbReference>
<feature type="domain" description="CHHC U11-48K-type" evidence="5">
    <location>
        <begin position="74"/>
        <end position="101"/>
    </location>
</feature>
<evidence type="ECO:0000256" key="3">
    <source>
        <dbReference type="ARBA" id="ARBA00022833"/>
    </source>
</evidence>
<dbReference type="GO" id="GO:0008270">
    <property type="term" value="F:zinc ion binding"/>
    <property type="evidence" value="ECO:0007669"/>
    <property type="project" value="UniProtKB-KW"/>
</dbReference>
<evidence type="ECO:0000313" key="7">
    <source>
        <dbReference type="Proteomes" id="UP000507470"/>
    </source>
</evidence>
<gene>
    <name evidence="6" type="ORF">MCOR_36689</name>
</gene>
<keyword evidence="3" id="KW-0862">Zinc</keyword>
<evidence type="ECO:0000256" key="4">
    <source>
        <dbReference type="SAM" id="MobiDB-lite"/>
    </source>
</evidence>
<dbReference type="InterPro" id="IPR022776">
    <property type="entry name" value="TRM13/UPF0224_CHHC_Znf_dom"/>
</dbReference>
<proteinExistence type="predicted"/>
<evidence type="ECO:0000256" key="2">
    <source>
        <dbReference type="ARBA" id="ARBA00022771"/>
    </source>
</evidence>
<protein>
    <recommendedName>
        <fullName evidence="5">CHHC U11-48K-type domain-containing protein</fullName>
    </recommendedName>
</protein>
<keyword evidence="7" id="KW-1185">Reference proteome</keyword>
<dbReference type="PROSITE" id="PS51800">
    <property type="entry name" value="ZF_CHHC_U11_48K"/>
    <property type="match status" value="2"/>
</dbReference>
<dbReference type="AlphaFoldDB" id="A0A6J8D4Y6"/>
<keyword evidence="1" id="KW-0479">Metal-binding</keyword>
<dbReference type="PANTHER" id="PTHR21402:SF5">
    <property type="entry name" value="GAMETOCYTE SPECIFIC FACTOR 1"/>
    <property type="match status" value="1"/>
</dbReference>
<organism evidence="6 7">
    <name type="scientific">Mytilus coruscus</name>
    <name type="common">Sea mussel</name>
    <dbReference type="NCBI Taxonomy" id="42192"/>
    <lineage>
        <taxon>Eukaryota</taxon>
        <taxon>Metazoa</taxon>
        <taxon>Spiralia</taxon>
        <taxon>Lophotrochozoa</taxon>
        <taxon>Mollusca</taxon>
        <taxon>Bivalvia</taxon>
        <taxon>Autobranchia</taxon>
        <taxon>Pteriomorphia</taxon>
        <taxon>Mytilida</taxon>
        <taxon>Mytiloidea</taxon>
        <taxon>Mytilidae</taxon>
        <taxon>Mytilinae</taxon>
        <taxon>Mytilus</taxon>
    </lineage>
</organism>
<evidence type="ECO:0000313" key="6">
    <source>
        <dbReference type="EMBL" id="CAC5402741.1"/>
    </source>
</evidence>
<dbReference type="InterPro" id="IPR036236">
    <property type="entry name" value="Znf_C2H2_sf"/>
</dbReference>
<reference evidence="6 7" key="1">
    <citation type="submission" date="2020-06" db="EMBL/GenBank/DDBJ databases">
        <authorList>
            <person name="Li R."/>
            <person name="Bekaert M."/>
        </authorList>
    </citation>
    <scope>NUCLEOTIDE SEQUENCE [LARGE SCALE GENOMIC DNA]</scope>
    <source>
        <strain evidence="7">wild</strain>
    </source>
</reference>
<dbReference type="Proteomes" id="UP000507470">
    <property type="component" value="Unassembled WGS sequence"/>
</dbReference>
<dbReference type="Pfam" id="PF05253">
    <property type="entry name" value="zf-U11-48K"/>
    <property type="match status" value="2"/>
</dbReference>
<feature type="domain" description="CHHC U11-48K-type" evidence="5">
    <location>
        <begin position="11"/>
        <end position="38"/>
    </location>
</feature>
<dbReference type="PANTHER" id="PTHR21402">
    <property type="entry name" value="GAMETOCYTE SPECIFIC FACTOR 1-RELATED"/>
    <property type="match status" value="1"/>
</dbReference>
<dbReference type="InterPro" id="IPR051591">
    <property type="entry name" value="UPF0224_FAM112_RNA_Proc"/>
</dbReference>
<dbReference type="OrthoDB" id="10069248at2759"/>
<feature type="region of interest" description="Disordered" evidence="4">
    <location>
        <begin position="121"/>
        <end position="147"/>
    </location>
</feature>
<accession>A0A6J8D4Y6</accession>
<evidence type="ECO:0000259" key="5">
    <source>
        <dbReference type="PROSITE" id="PS51800"/>
    </source>
</evidence>
<evidence type="ECO:0000256" key="1">
    <source>
        <dbReference type="ARBA" id="ARBA00022723"/>
    </source>
</evidence>
<sequence>MANYIPDPEQLMECPYNKSHRVAAKRFQNHLMKCRMVSNEPTRYTDSRGTLLDLIFTDNERCGSNFRNNPGRGFATCPFNATHEMHKSKLRKHIENCPDKAMLEPVLSYERFKIHGCTDLPKYDDESQSRRSAENWDEEIPDNPREVDPSYFARMEYKDLSGYVLQEKEEAEEDGQLRKPRIQAPKSMITQPPPQQSQTRCIYSKSKLTNRDNRALSRLLERFDYSCGSIVCPDGDFLHGKIFVRLQLDCRKPIEFPYHASHISRNDICCYCCTPETSKDRQLSVKFRIVLPFSNACLQAGCEVPKRNPIK</sequence>
<dbReference type="EMBL" id="CACVKT020006619">
    <property type="protein sequence ID" value="CAC5402741.1"/>
    <property type="molecule type" value="Genomic_DNA"/>
</dbReference>
<feature type="compositionally biased region" description="Basic and acidic residues" evidence="4">
    <location>
        <begin position="121"/>
        <end position="134"/>
    </location>
</feature>